<organism evidence="1 2">
    <name type="scientific">Melastoma candidum</name>
    <dbReference type="NCBI Taxonomy" id="119954"/>
    <lineage>
        <taxon>Eukaryota</taxon>
        <taxon>Viridiplantae</taxon>
        <taxon>Streptophyta</taxon>
        <taxon>Embryophyta</taxon>
        <taxon>Tracheophyta</taxon>
        <taxon>Spermatophyta</taxon>
        <taxon>Magnoliopsida</taxon>
        <taxon>eudicotyledons</taxon>
        <taxon>Gunneridae</taxon>
        <taxon>Pentapetalae</taxon>
        <taxon>rosids</taxon>
        <taxon>malvids</taxon>
        <taxon>Myrtales</taxon>
        <taxon>Melastomataceae</taxon>
        <taxon>Melastomatoideae</taxon>
        <taxon>Melastomateae</taxon>
        <taxon>Melastoma</taxon>
    </lineage>
</organism>
<dbReference type="EMBL" id="CM042882">
    <property type="protein sequence ID" value="KAI4382177.1"/>
    <property type="molecule type" value="Genomic_DNA"/>
</dbReference>
<gene>
    <name evidence="1" type="ORF">MLD38_008174</name>
</gene>
<accession>A0ACB9S205</accession>
<comment type="caution">
    <text evidence="1">The sequence shown here is derived from an EMBL/GenBank/DDBJ whole genome shotgun (WGS) entry which is preliminary data.</text>
</comment>
<protein>
    <submittedName>
        <fullName evidence="1">Uncharacterized protein</fullName>
    </submittedName>
</protein>
<evidence type="ECO:0000313" key="2">
    <source>
        <dbReference type="Proteomes" id="UP001057402"/>
    </source>
</evidence>
<keyword evidence="2" id="KW-1185">Reference proteome</keyword>
<reference evidence="2" key="1">
    <citation type="journal article" date="2023" name="Front. Plant Sci.">
        <title>Chromosomal-level genome assembly of Melastoma candidum provides insights into trichome evolution.</title>
        <authorList>
            <person name="Zhong Y."/>
            <person name="Wu W."/>
            <person name="Sun C."/>
            <person name="Zou P."/>
            <person name="Liu Y."/>
            <person name="Dai S."/>
            <person name="Zhou R."/>
        </authorList>
    </citation>
    <scope>NUCLEOTIDE SEQUENCE [LARGE SCALE GENOMIC DNA]</scope>
</reference>
<evidence type="ECO:0000313" key="1">
    <source>
        <dbReference type="EMBL" id="KAI4382177.1"/>
    </source>
</evidence>
<sequence length="106" mass="12077">MLLKQAAVSHNDVAESIRSLADADPAHRKIFVHGLGWDATAETLTSVFSNYGEIEECKHVTDRKWNEDNQTARNVEGRHHSFIFFFLHSHISQKTIPFKLLFSLIG</sequence>
<proteinExistence type="predicted"/>
<name>A0ACB9S205_9MYRT</name>
<dbReference type="Proteomes" id="UP001057402">
    <property type="component" value="Chromosome 3"/>
</dbReference>